<name>A0AA92L804_9FIRM</name>
<evidence type="ECO:0000313" key="2">
    <source>
        <dbReference type="EMBL" id="QQR31271.1"/>
    </source>
</evidence>
<sequence length="288" mass="32258">MRKKKWIATLVIIVIILTLVFGIPLIINELYKKGPGYITVWDGADMLSFYGTMLGTGATILALVITIAFTRKQIIRESYLKSEDEKWAKIESVFAAALDTINPMRPLTLTMGTGHTDPSAAIFTLQKHIISCKTAADQVNAYLNTKDYPKVKGLIDAIAALTEQIEPILQEEVKEYTKTRDLAGRDNAEKVLAMALQNPHVFPRENLDFSNKIIENTNGVQLDDIVEAINKLNGEIISIYHNVYRPLLQLKGSTFETVNTETQKEADNILRIWGRKPCPPLNGSEKKK</sequence>
<evidence type="ECO:0000313" key="3">
    <source>
        <dbReference type="Proteomes" id="UP000596035"/>
    </source>
</evidence>
<keyword evidence="1" id="KW-0812">Transmembrane</keyword>
<dbReference type="Proteomes" id="UP000596035">
    <property type="component" value="Chromosome"/>
</dbReference>
<organism evidence="2 3">
    <name type="scientific">Acutalibacter muris</name>
    <dbReference type="NCBI Taxonomy" id="1796620"/>
    <lineage>
        <taxon>Bacteria</taxon>
        <taxon>Bacillati</taxon>
        <taxon>Bacillota</taxon>
        <taxon>Clostridia</taxon>
        <taxon>Eubacteriales</taxon>
        <taxon>Acutalibacteraceae</taxon>
        <taxon>Acutalibacter</taxon>
    </lineage>
</organism>
<feature type="transmembrane region" description="Helical" evidence="1">
    <location>
        <begin position="47"/>
        <end position="69"/>
    </location>
</feature>
<proteinExistence type="predicted"/>
<protein>
    <submittedName>
        <fullName evidence="2">Uncharacterized protein</fullName>
    </submittedName>
</protein>
<gene>
    <name evidence="2" type="ORF">I5Q82_06265</name>
</gene>
<keyword evidence="1" id="KW-0472">Membrane</keyword>
<dbReference type="RefSeq" id="WP_066538813.1">
    <property type="nucleotide sequence ID" value="NZ_CP021422.1"/>
</dbReference>
<accession>A0AA92L804</accession>
<dbReference type="AlphaFoldDB" id="A0AA92L804"/>
<feature type="transmembrane region" description="Helical" evidence="1">
    <location>
        <begin position="7"/>
        <end position="27"/>
    </location>
</feature>
<evidence type="ECO:0000256" key="1">
    <source>
        <dbReference type="SAM" id="Phobius"/>
    </source>
</evidence>
<dbReference type="EMBL" id="CP065321">
    <property type="protein sequence ID" value="QQR31271.1"/>
    <property type="molecule type" value="Genomic_DNA"/>
</dbReference>
<reference evidence="2 3" key="1">
    <citation type="submission" date="2020-11" db="EMBL/GenBank/DDBJ databases">
        <title>Closed and high quality bacterial genomes of the OMM12 community.</title>
        <authorList>
            <person name="Marbouty M."/>
            <person name="Lamy-Besnier Q."/>
            <person name="Debarbieux L."/>
            <person name="Koszul R."/>
        </authorList>
    </citation>
    <scope>NUCLEOTIDE SEQUENCE [LARGE SCALE GENOMIC DNA]</scope>
    <source>
        <strain evidence="2 3">KB18</strain>
    </source>
</reference>
<keyword evidence="1" id="KW-1133">Transmembrane helix</keyword>